<dbReference type="RefSeq" id="WP_124796852.1">
    <property type="nucleotide sequence ID" value="NZ_RQYY01000012.1"/>
</dbReference>
<name>A0A3P1URX8_9FUSO</name>
<dbReference type="AlphaFoldDB" id="A0A3P1URX8"/>
<dbReference type="EMBL" id="RQYY01000012">
    <property type="protein sequence ID" value="RRD24378.1"/>
    <property type="molecule type" value="Genomic_DNA"/>
</dbReference>
<sequence length="256" mass="29856">MRKRFLVLSFLLFIICSFNLLAINLPEKANKVEDFIPKEWKKLVVKQGDLNKDKIDDVVLVIEKNDPKNIKKSESTYEESVVHNFNPRIILVLFKDKNSQYNLVAKNENGFIVSEGKSYEEGFEKLASHNLNGKLSDSISIKNNTLHIYTYFEATRSSNSTEYIFRYQNNRFELIGLESNGNGASGGYVENSNYSFNFSTKKLKKYLSREDMTNEVKAKEEKTEKDIDIKNKYILDTMTENTLEEILTEYVYKYYN</sequence>
<evidence type="ECO:0008006" key="4">
    <source>
        <dbReference type="Google" id="ProtNLM"/>
    </source>
</evidence>
<evidence type="ECO:0000313" key="3">
    <source>
        <dbReference type="Proteomes" id="UP000281534"/>
    </source>
</evidence>
<organism evidence="2 3">
    <name type="scientific">Fusobacterium canifelinum</name>
    <dbReference type="NCBI Taxonomy" id="285729"/>
    <lineage>
        <taxon>Bacteria</taxon>
        <taxon>Fusobacteriati</taxon>
        <taxon>Fusobacteriota</taxon>
        <taxon>Fusobacteriia</taxon>
        <taxon>Fusobacteriales</taxon>
        <taxon>Fusobacteriaceae</taxon>
        <taxon>Fusobacterium</taxon>
    </lineage>
</organism>
<keyword evidence="1" id="KW-0732">Signal</keyword>
<proteinExistence type="predicted"/>
<evidence type="ECO:0000313" key="2">
    <source>
        <dbReference type="EMBL" id="RRD24378.1"/>
    </source>
</evidence>
<comment type="caution">
    <text evidence="2">The sequence shown here is derived from an EMBL/GenBank/DDBJ whole genome shotgun (WGS) entry which is preliminary data.</text>
</comment>
<accession>A0A3P1URX8</accession>
<gene>
    <name evidence="2" type="ORF">EII27_07275</name>
</gene>
<feature type="chain" id="PRO_5018120823" description="Lipoprotein" evidence="1">
    <location>
        <begin position="23"/>
        <end position="256"/>
    </location>
</feature>
<protein>
    <recommendedName>
        <fullName evidence="4">Lipoprotein</fullName>
    </recommendedName>
</protein>
<reference evidence="2 3" key="1">
    <citation type="submission" date="2018-11" db="EMBL/GenBank/DDBJ databases">
        <title>Genomes From Bacteria Associated with the Canine Oral Cavity: a Test Case for Automated Genome-Based Taxonomic Assignment.</title>
        <authorList>
            <person name="Coil D.A."/>
            <person name="Jospin G."/>
            <person name="Darling A.E."/>
            <person name="Wallis C."/>
            <person name="Davis I.J."/>
            <person name="Harris S."/>
            <person name="Eisen J.A."/>
            <person name="Holcombe L.J."/>
            <person name="O'Flynn C."/>
        </authorList>
    </citation>
    <scope>NUCLEOTIDE SEQUENCE [LARGE SCALE GENOMIC DNA]</scope>
    <source>
        <strain evidence="2 3">OH4460_COT-188</strain>
    </source>
</reference>
<dbReference type="Proteomes" id="UP000281534">
    <property type="component" value="Unassembled WGS sequence"/>
</dbReference>
<feature type="signal peptide" evidence="1">
    <location>
        <begin position="1"/>
        <end position="22"/>
    </location>
</feature>
<evidence type="ECO:0000256" key="1">
    <source>
        <dbReference type="SAM" id="SignalP"/>
    </source>
</evidence>
<dbReference type="OrthoDB" id="86940at2"/>